<dbReference type="Proteomes" id="UP000319040">
    <property type="component" value="Unassembled WGS sequence"/>
</dbReference>
<evidence type="ECO:0000313" key="15">
    <source>
        <dbReference type="Proteomes" id="UP000319040"/>
    </source>
</evidence>
<evidence type="ECO:0000256" key="3">
    <source>
        <dbReference type="ARBA" id="ARBA00021035"/>
    </source>
</evidence>
<comment type="subunit">
    <text evidence="10">Forms a ring-shaped head-to-tail homodimer around DNA.</text>
</comment>
<dbReference type="Pfam" id="PF00712">
    <property type="entry name" value="DNA_pol3_beta"/>
    <property type="match status" value="1"/>
</dbReference>
<dbReference type="GO" id="GO:0003677">
    <property type="term" value="F:DNA binding"/>
    <property type="evidence" value="ECO:0007669"/>
    <property type="project" value="UniProtKB-UniRule"/>
</dbReference>
<dbReference type="SUPFAM" id="SSF55979">
    <property type="entry name" value="DNA clamp"/>
    <property type="match status" value="3"/>
</dbReference>
<dbReference type="GO" id="GO:0006271">
    <property type="term" value="P:DNA strand elongation involved in DNA replication"/>
    <property type="evidence" value="ECO:0007669"/>
    <property type="project" value="TreeGrafter"/>
</dbReference>
<protein>
    <recommendedName>
        <fullName evidence="3 10">Beta sliding clamp</fullName>
    </recommendedName>
</protein>
<dbReference type="OrthoDB" id="8421503at2"/>
<evidence type="ECO:0000259" key="11">
    <source>
        <dbReference type="Pfam" id="PF00712"/>
    </source>
</evidence>
<keyword evidence="9" id="KW-0238">DNA-binding</keyword>
<evidence type="ECO:0000256" key="7">
    <source>
        <dbReference type="ARBA" id="ARBA00022705"/>
    </source>
</evidence>
<dbReference type="SMART" id="SM00480">
    <property type="entry name" value="POL3Bc"/>
    <property type="match status" value="1"/>
</dbReference>
<dbReference type="GO" id="GO:0009360">
    <property type="term" value="C:DNA polymerase III complex"/>
    <property type="evidence" value="ECO:0007669"/>
    <property type="project" value="InterPro"/>
</dbReference>
<dbReference type="Pfam" id="PF02767">
    <property type="entry name" value="DNA_pol3_beta_2"/>
    <property type="match status" value="1"/>
</dbReference>
<dbReference type="PIRSF" id="PIRSF000804">
    <property type="entry name" value="DNA_pol_III_b"/>
    <property type="match status" value="1"/>
</dbReference>
<keyword evidence="7 10" id="KW-0235">DNA replication</keyword>
<comment type="similarity">
    <text evidence="2 10">Belongs to the beta sliding clamp family.</text>
</comment>
<keyword evidence="15" id="KW-1185">Reference proteome</keyword>
<organism evidence="14 15">
    <name type="scientific">Saccharicrinis carchari</name>
    <dbReference type="NCBI Taxonomy" id="1168039"/>
    <lineage>
        <taxon>Bacteria</taxon>
        <taxon>Pseudomonadati</taxon>
        <taxon>Bacteroidota</taxon>
        <taxon>Bacteroidia</taxon>
        <taxon>Marinilabiliales</taxon>
        <taxon>Marinilabiliaceae</taxon>
        <taxon>Saccharicrinis</taxon>
    </lineage>
</organism>
<evidence type="ECO:0000313" key="14">
    <source>
        <dbReference type="EMBL" id="SMO44141.1"/>
    </source>
</evidence>
<dbReference type="Gene3D" id="3.10.150.10">
    <property type="entry name" value="DNA Polymerase III, subunit A, domain 2"/>
    <property type="match status" value="1"/>
</dbReference>
<dbReference type="InterPro" id="IPR046938">
    <property type="entry name" value="DNA_clamp_sf"/>
</dbReference>
<evidence type="ECO:0000256" key="5">
    <source>
        <dbReference type="ARBA" id="ARBA00022679"/>
    </source>
</evidence>
<dbReference type="InterPro" id="IPR022634">
    <property type="entry name" value="DNA_polIII_beta_N"/>
</dbReference>
<proteinExistence type="inferred from homology"/>
<keyword evidence="6 10" id="KW-0548">Nucleotidyltransferase</keyword>
<comment type="function">
    <text evidence="10">Confers DNA tethering and processivity to DNA polymerases and other proteins. Acts as a clamp, forming a ring around DNA (a reaction catalyzed by the clamp-loading complex) which diffuses in an ATP-independent manner freely and bidirectionally along dsDNA. Initially characterized for its ability to contact the catalytic subunit of DNA polymerase III (Pol III), a complex, multichain enzyme responsible for most of the replicative synthesis in bacteria; Pol III exhibits 3'-5' exonuclease proofreading activity. The beta chain is required for initiation of replication as well as for processivity of DNA replication.</text>
</comment>
<evidence type="ECO:0000256" key="10">
    <source>
        <dbReference type="PIRNR" id="PIRNR000804"/>
    </source>
</evidence>
<evidence type="ECO:0000259" key="13">
    <source>
        <dbReference type="Pfam" id="PF02768"/>
    </source>
</evidence>
<evidence type="ECO:0000256" key="9">
    <source>
        <dbReference type="ARBA" id="ARBA00023125"/>
    </source>
</evidence>
<evidence type="ECO:0000256" key="4">
    <source>
        <dbReference type="ARBA" id="ARBA00022490"/>
    </source>
</evidence>
<dbReference type="CDD" id="cd00140">
    <property type="entry name" value="beta_clamp"/>
    <property type="match status" value="1"/>
</dbReference>
<dbReference type="NCBIfam" id="TIGR00663">
    <property type="entry name" value="dnan"/>
    <property type="match status" value="1"/>
</dbReference>
<name>A0A521BAW4_SACCC</name>
<feature type="domain" description="DNA polymerase III beta sliding clamp N-terminal" evidence="11">
    <location>
        <begin position="1"/>
        <end position="121"/>
    </location>
</feature>
<dbReference type="RefSeq" id="WP_142532161.1">
    <property type="nucleotide sequence ID" value="NZ_FXTB01000001.1"/>
</dbReference>
<feature type="domain" description="DNA polymerase III beta sliding clamp C-terminal" evidence="13">
    <location>
        <begin position="250"/>
        <end position="362"/>
    </location>
</feature>
<dbReference type="GO" id="GO:0003887">
    <property type="term" value="F:DNA-directed DNA polymerase activity"/>
    <property type="evidence" value="ECO:0007669"/>
    <property type="project" value="UniProtKB-UniRule"/>
</dbReference>
<dbReference type="GO" id="GO:0005737">
    <property type="term" value="C:cytoplasm"/>
    <property type="evidence" value="ECO:0007669"/>
    <property type="project" value="UniProtKB-SubCell"/>
</dbReference>
<dbReference type="Pfam" id="PF02768">
    <property type="entry name" value="DNA_pol3_beta_3"/>
    <property type="match status" value="1"/>
</dbReference>
<sequence length="375" mass="41455">MKFVVSSSEILYHLQAVSRVVSSKSTIPILENILFELSEDKLTITASDLESTMVTSMPLENIEGTGVIALPAKILLETLKKFPEQPITFDISDDTKKVDIVTDKGKFSVVGLDGDEFPEIPQIDADKSSRLNLPASLVLSGINKTLFATADDELRPVMNGILIEMSPENLTFVASDSHKLVRYQRSDATTEFSSSFILPKKPASFLKSVLVKEEGDVLIEFDDKNAFFQMENHRLVCRLVEGNYPSYNAVIPQDNPNKVIIDRQEVVNSLGRVSLFSNQASNLVKLSIKGDELMVSAQDIDFSISAYEKLSCQYEGEPIEIGFKSAFLAELLDNVSTDDVVMELADPARAGIFLPTENDGPEDELMLLMPMMINA</sequence>
<evidence type="ECO:0000256" key="8">
    <source>
        <dbReference type="ARBA" id="ARBA00022932"/>
    </source>
</evidence>
<dbReference type="InterPro" id="IPR022637">
    <property type="entry name" value="DNA_polIII_beta_cen"/>
</dbReference>
<evidence type="ECO:0000259" key="12">
    <source>
        <dbReference type="Pfam" id="PF02767"/>
    </source>
</evidence>
<accession>A0A521BAW4</accession>
<evidence type="ECO:0000256" key="1">
    <source>
        <dbReference type="ARBA" id="ARBA00004496"/>
    </source>
</evidence>
<comment type="subcellular location">
    <subcellularLocation>
        <location evidence="1 10">Cytoplasm</location>
    </subcellularLocation>
</comment>
<keyword evidence="4 10" id="KW-0963">Cytoplasm</keyword>
<dbReference type="AlphaFoldDB" id="A0A521BAW4"/>
<dbReference type="EMBL" id="FXTB01000001">
    <property type="protein sequence ID" value="SMO44141.1"/>
    <property type="molecule type" value="Genomic_DNA"/>
</dbReference>
<keyword evidence="5 10" id="KW-0808">Transferase</keyword>
<dbReference type="InterPro" id="IPR001001">
    <property type="entry name" value="DNA_polIII_beta"/>
</dbReference>
<feature type="domain" description="DNA polymerase III beta sliding clamp central" evidence="12">
    <location>
        <begin position="133"/>
        <end position="245"/>
    </location>
</feature>
<gene>
    <name evidence="14" type="ORF">SAMN06265379_101833</name>
</gene>
<evidence type="ECO:0000256" key="6">
    <source>
        <dbReference type="ARBA" id="ARBA00022695"/>
    </source>
</evidence>
<dbReference type="PANTHER" id="PTHR30478">
    <property type="entry name" value="DNA POLYMERASE III SUBUNIT BETA"/>
    <property type="match status" value="1"/>
</dbReference>
<evidence type="ECO:0000256" key="2">
    <source>
        <dbReference type="ARBA" id="ARBA00010752"/>
    </source>
</evidence>
<dbReference type="PANTHER" id="PTHR30478:SF0">
    <property type="entry name" value="BETA SLIDING CLAMP"/>
    <property type="match status" value="1"/>
</dbReference>
<reference evidence="14 15" key="1">
    <citation type="submission" date="2017-05" db="EMBL/GenBank/DDBJ databases">
        <authorList>
            <person name="Varghese N."/>
            <person name="Submissions S."/>
        </authorList>
    </citation>
    <scope>NUCLEOTIDE SEQUENCE [LARGE SCALE GENOMIC DNA]</scope>
    <source>
        <strain evidence="14 15">DSM 27040</strain>
    </source>
</reference>
<dbReference type="GO" id="GO:0008408">
    <property type="term" value="F:3'-5' exonuclease activity"/>
    <property type="evidence" value="ECO:0007669"/>
    <property type="project" value="InterPro"/>
</dbReference>
<keyword evidence="8 10" id="KW-0239">DNA-directed DNA polymerase</keyword>
<dbReference type="InterPro" id="IPR022635">
    <property type="entry name" value="DNA_polIII_beta_C"/>
</dbReference>
<dbReference type="Gene3D" id="3.70.10.10">
    <property type="match status" value="1"/>
</dbReference>